<dbReference type="NCBIfam" id="TIGR00254">
    <property type="entry name" value="GGDEF"/>
    <property type="match status" value="1"/>
</dbReference>
<comment type="caution">
    <text evidence="2">The sequence shown here is derived from an EMBL/GenBank/DDBJ whole genome shotgun (WGS) entry which is preliminary data.</text>
</comment>
<proteinExistence type="predicted"/>
<organism evidence="2">
    <name type="scientific">bioreactor metagenome</name>
    <dbReference type="NCBI Taxonomy" id="1076179"/>
    <lineage>
        <taxon>unclassified sequences</taxon>
        <taxon>metagenomes</taxon>
        <taxon>ecological metagenomes</taxon>
    </lineage>
</organism>
<dbReference type="PANTHER" id="PTHR45138">
    <property type="entry name" value="REGULATORY COMPONENTS OF SENSORY TRANSDUCTION SYSTEM"/>
    <property type="match status" value="1"/>
</dbReference>
<gene>
    <name evidence="2" type="primary">pleD_8</name>
    <name evidence="2" type="ORF">SDC9_116103</name>
</gene>
<dbReference type="Pfam" id="PF00990">
    <property type="entry name" value="GGDEF"/>
    <property type="match status" value="1"/>
</dbReference>
<name>A0A645BUP8_9ZZZZ</name>
<evidence type="ECO:0000313" key="2">
    <source>
        <dbReference type="EMBL" id="MPM69159.1"/>
    </source>
</evidence>
<reference evidence="2" key="1">
    <citation type="submission" date="2019-08" db="EMBL/GenBank/DDBJ databases">
        <authorList>
            <person name="Kucharzyk K."/>
            <person name="Murdoch R.W."/>
            <person name="Higgins S."/>
            <person name="Loffler F."/>
        </authorList>
    </citation>
    <scope>NUCLEOTIDE SEQUENCE</scope>
</reference>
<dbReference type="SMART" id="SM00267">
    <property type="entry name" value="GGDEF"/>
    <property type="match status" value="1"/>
</dbReference>
<accession>A0A645BUP8</accession>
<dbReference type="Gene3D" id="3.30.70.270">
    <property type="match status" value="1"/>
</dbReference>
<dbReference type="SUPFAM" id="SSF55073">
    <property type="entry name" value="Nucleotide cyclase"/>
    <property type="match status" value="1"/>
</dbReference>
<dbReference type="GO" id="GO:0005886">
    <property type="term" value="C:plasma membrane"/>
    <property type="evidence" value="ECO:0007669"/>
    <property type="project" value="TreeGrafter"/>
</dbReference>
<evidence type="ECO:0000259" key="1">
    <source>
        <dbReference type="PROSITE" id="PS50887"/>
    </source>
</evidence>
<dbReference type="CDD" id="cd01949">
    <property type="entry name" value="GGDEF"/>
    <property type="match status" value="1"/>
</dbReference>
<dbReference type="PANTHER" id="PTHR45138:SF9">
    <property type="entry name" value="DIGUANYLATE CYCLASE DGCM-RELATED"/>
    <property type="match status" value="1"/>
</dbReference>
<dbReference type="FunFam" id="3.30.70.270:FF:000001">
    <property type="entry name" value="Diguanylate cyclase domain protein"/>
    <property type="match status" value="1"/>
</dbReference>
<dbReference type="InterPro" id="IPR000160">
    <property type="entry name" value="GGDEF_dom"/>
</dbReference>
<dbReference type="GO" id="GO:0043709">
    <property type="term" value="P:cell adhesion involved in single-species biofilm formation"/>
    <property type="evidence" value="ECO:0007669"/>
    <property type="project" value="TreeGrafter"/>
</dbReference>
<dbReference type="GO" id="GO:0052621">
    <property type="term" value="F:diguanylate cyclase activity"/>
    <property type="evidence" value="ECO:0007669"/>
    <property type="project" value="TreeGrafter"/>
</dbReference>
<dbReference type="EMBL" id="VSSQ01022684">
    <property type="protein sequence ID" value="MPM69159.1"/>
    <property type="molecule type" value="Genomic_DNA"/>
</dbReference>
<protein>
    <submittedName>
        <fullName evidence="2">Response regulator PleD</fullName>
    </submittedName>
</protein>
<dbReference type="InterPro" id="IPR043128">
    <property type="entry name" value="Rev_trsase/Diguanyl_cyclase"/>
</dbReference>
<dbReference type="AlphaFoldDB" id="A0A645BUP8"/>
<sequence length="186" mass="20770">MESVRVITHDELNEVQDKYRYLYSHDALTGVFNRHGFNECLDNALNKIDESSIALIIIDVDQLKKINDEYGHIKGDQVLKSISDTLVKNVPLDSSVCRWGGDEFAILSCGNVNFKEFSEKLCFEISNTPINLGEETINVTASIGISAAYHKANCTAAKLVNCADDCLYRAKESGRNQVVYEKLDSI</sequence>
<dbReference type="InterPro" id="IPR050469">
    <property type="entry name" value="Diguanylate_Cyclase"/>
</dbReference>
<feature type="domain" description="GGDEF" evidence="1">
    <location>
        <begin position="51"/>
        <end position="183"/>
    </location>
</feature>
<dbReference type="PROSITE" id="PS50887">
    <property type="entry name" value="GGDEF"/>
    <property type="match status" value="1"/>
</dbReference>
<dbReference type="InterPro" id="IPR029787">
    <property type="entry name" value="Nucleotide_cyclase"/>
</dbReference>
<dbReference type="GO" id="GO:1902201">
    <property type="term" value="P:negative regulation of bacterial-type flagellum-dependent cell motility"/>
    <property type="evidence" value="ECO:0007669"/>
    <property type="project" value="TreeGrafter"/>
</dbReference>